<proteinExistence type="predicted"/>
<accession>A0ABS2TNA7</accession>
<keyword evidence="2" id="KW-1185">Reference proteome</keyword>
<name>A0ABS2TNA7_9ACTN</name>
<evidence type="ECO:0000313" key="2">
    <source>
        <dbReference type="Proteomes" id="UP000749040"/>
    </source>
</evidence>
<dbReference type="RefSeq" id="WP_205356451.1">
    <property type="nucleotide sequence ID" value="NZ_JADKYB010000004.1"/>
</dbReference>
<evidence type="ECO:0000313" key="1">
    <source>
        <dbReference type="EMBL" id="MBM9504567.1"/>
    </source>
</evidence>
<reference evidence="1 2" key="1">
    <citation type="submission" date="2021-01" db="EMBL/GenBank/DDBJ databases">
        <title>Streptomyces acididurans sp. nov., isolated from a peat swamp forest soil.</title>
        <authorList>
            <person name="Chantavorakit T."/>
            <person name="Duangmal K."/>
        </authorList>
    </citation>
    <scope>NUCLEOTIDE SEQUENCE [LARGE SCALE GENOMIC DNA]</scope>
    <source>
        <strain evidence="1 2">KK5PA1</strain>
    </source>
</reference>
<comment type="caution">
    <text evidence="1">The sequence shown here is derived from an EMBL/GenBank/DDBJ whole genome shotgun (WGS) entry which is preliminary data.</text>
</comment>
<organism evidence="1 2">
    <name type="scientific">Actinacidiphila acididurans</name>
    <dbReference type="NCBI Taxonomy" id="2784346"/>
    <lineage>
        <taxon>Bacteria</taxon>
        <taxon>Bacillati</taxon>
        <taxon>Actinomycetota</taxon>
        <taxon>Actinomycetes</taxon>
        <taxon>Kitasatosporales</taxon>
        <taxon>Streptomycetaceae</taxon>
        <taxon>Actinacidiphila</taxon>
    </lineage>
</organism>
<gene>
    <name evidence="1" type="ORF">ITX44_08460</name>
</gene>
<protein>
    <submittedName>
        <fullName evidence="1">Uncharacterized protein</fullName>
    </submittedName>
</protein>
<dbReference type="Proteomes" id="UP000749040">
    <property type="component" value="Unassembled WGS sequence"/>
</dbReference>
<sequence>MVTARNERGWSVRRPGPTAVSTLVAGLGRGNSFLILERDDEDLEGNWYIQVRLRDNNTYQLEYRDGTAAHHYQTQTVSQTEACLEPSWPWALLPPSVHRYRYPSLKVVPDQ</sequence>
<dbReference type="EMBL" id="JADKYB010000004">
    <property type="protein sequence ID" value="MBM9504567.1"/>
    <property type="molecule type" value="Genomic_DNA"/>
</dbReference>